<dbReference type="PANTHER" id="PTHR21666:SF270">
    <property type="entry name" value="MUREIN HYDROLASE ACTIVATOR ENVC"/>
    <property type="match status" value="1"/>
</dbReference>
<dbReference type="InterPro" id="IPR050570">
    <property type="entry name" value="Cell_wall_metabolism_enzyme"/>
</dbReference>
<evidence type="ECO:0000313" key="4">
    <source>
        <dbReference type="Proteomes" id="UP000269883"/>
    </source>
</evidence>
<accession>A0A2Z6AXQ9</accession>
<protein>
    <submittedName>
        <fullName evidence="3">Peptidase M23</fullName>
    </submittedName>
</protein>
<keyword evidence="4" id="KW-1185">Reference proteome</keyword>
<feature type="domain" description="M23ase beta-sheet core" evidence="2">
    <location>
        <begin position="283"/>
        <end position="376"/>
    </location>
</feature>
<name>A0A2Z6AXQ9_9BACT</name>
<dbReference type="Proteomes" id="UP000269883">
    <property type="component" value="Chromosome"/>
</dbReference>
<gene>
    <name evidence="3" type="ORF">DFE_1311</name>
</gene>
<dbReference type="RefSeq" id="WP_172961654.1">
    <property type="nucleotide sequence ID" value="NZ_AP017378.1"/>
</dbReference>
<evidence type="ECO:0000313" key="3">
    <source>
        <dbReference type="EMBL" id="BBD08037.1"/>
    </source>
</evidence>
<dbReference type="InterPro" id="IPR016047">
    <property type="entry name" value="M23ase_b-sheet_dom"/>
</dbReference>
<sequence length="384" mass="42584">MRDIPYISLPSFMPVAPPPALQLLILAALLLSASLILPANTMASNKAAIEDSLRTGEAQAQQNRKALTRLTQEERSLHGNLAKVEDSLDALRREIRTQERALDRIDSELAGARTTHQQLENTQQASWQELGKLVRALWPLRVAAHRGRTEGGDSWEEADRKFAWGSALYADARRTLKDIESRSELIRTSIKHQEELRAQAEKRLATINGDKDNLLTHRLDFVRGIRKVRAERINAEQALNQVLAAVKDMEYRLKNLSAGQFSDLKGSLPNPVHGKPVGAARGRTGAGFSTAENAPVTAVYWGKVVHNDVLRGFGRVVILYHGDDYYTLYAFLGESHVAIGQEMEKGEPLGTAGYYPVAKGPGLYFELRLGQKAINPVLWLVGRS</sequence>
<organism evidence="3 4">
    <name type="scientific">Desulfovibrio ferrophilus</name>
    <dbReference type="NCBI Taxonomy" id="241368"/>
    <lineage>
        <taxon>Bacteria</taxon>
        <taxon>Pseudomonadati</taxon>
        <taxon>Thermodesulfobacteriota</taxon>
        <taxon>Desulfovibrionia</taxon>
        <taxon>Desulfovibrionales</taxon>
        <taxon>Desulfovibrionaceae</taxon>
        <taxon>Desulfovibrio</taxon>
    </lineage>
</organism>
<dbReference type="InterPro" id="IPR011055">
    <property type="entry name" value="Dup_hybrid_motif"/>
</dbReference>
<keyword evidence="1" id="KW-0175">Coiled coil</keyword>
<dbReference type="PANTHER" id="PTHR21666">
    <property type="entry name" value="PEPTIDASE-RELATED"/>
    <property type="match status" value="1"/>
</dbReference>
<dbReference type="KEGG" id="dfl:DFE_1311"/>
<reference evidence="3 4" key="1">
    <citation type="journal article" date="2018" name="Sci. Adv.">
        <title>Multi-heme cytochromes provide a pathway for survival in energy-limited environments.</title>
        <authorList>
            <person name="Deng X."/>
            <person name="Dohmae N."/>
            <person name="Nealson K.H."/>
            <person name="Hashimoto K."/>
            <person name="Okamoto A."/>
        </authorList>
    </citation>
    <scope>NUCLEOTIDE SEQUENCE [LARGE SCALE GENOMIC DNA]</scope>
    <source>
        <strain evidence="3 4">IS5</strain>
    </source>
</reference>
<dbReference type="CDD" id="cd12797">
    <property type="entry name" value="M23_peptidase"/>
    <property type="match status" value="1"/>
</dbReference>
<dbReference type="GO" id="GO:0004222">
    <property type="term" value="F:metalloendopeptidase activity"/>
    <property type="evidence" value="ECO:0007669"/>
    <property type="project" value="TreeGrafter"/>
</dbReference>
<dbReference type="Gene3D" id="2.70.70.10">
    <property type="entry name" value="Glucose Permease (Domain IIA)"/>
    <property type="match status" value="1"/>
</dbReference>
<dbReference type="EMBL" id="AP017378">
    <property type="protein sequence ID" value="BBD08037.1"/>
    <property type="molecule type" value="Genomic_DNA"/>
</dbReference>
<evidence type="ECO:0000256" key="1">
    <source>
        <dbReference type="SAM" id="Coils"/>
    </source>
</evidence>
<feature type="coiled-coil region" evidence="1">
    <location>
        <begin position="190"/>
        <end position="245"/>
    </location>
</feature>
<dbReference type="AlphaFoldDB" id="A0A2Z6AXQ9"/>
<proteinExistence type="predicted"/>
<feature type="coiled-coil region" evidence="1">
    <location>
        <begin position="74"/>
        <end position="122"/>
    </location>
</feature>
<evidence type="ECO:0000259" key="2">
    <source>
        <dbReference type="Pfam" id="PF01551"/>
    </source>
</evidence>
<dbReference type="Pfam" id="PF01551">
    <property type="entry name" value="Peptidase_M23"/>
    <property type="match status" value="1"/>
</dbReference>
<dbReference type="SUPFAM" id="SSF51261">
    <property type="entry name" value="Duplicated hybrid motif"/>
    <property type="match status" value="1"/>
</dbReference>